<evidence type="ECO:0000256" key="2">
    <source>
        <dbReference type="ARBA" id="ARBA00022741"/>
    </source>
</evidence>
<dbReference type="SMART" id="SM00878">
    <property type="entry name" value="Biotin_carb_C"/>
    <property type="match status" value="1"/>
</dbReference>
<dbReference type="PROSITE" id="PS50979">
    <property type="entry name" value="BC"/>
    <property type="match status" value="1"/>
</dbReference>
<evidence type="ECO:0000256" key="1">
    <source>
        <dbReference type="ARBA" id="ARBA00022598"/>
    </source>
</evidence>
<keyword evidence="1" id="KW-0436">Ligase</keyword>
<dbReference type="InterPro" id="IPR011054">
    <property type="entry name" value="Rudment_hybrid_motif"/>
</dbReference>
<dbReference type="GO" id="GO:0016874">
    <property type="term" value="F:ligase activity"/>
    <property type="evidence" value="ECO:0007669"/>
    <property type="project" value="UniProtKB-KW"/>
</dbReference>
<gene>
    <name evidence="5" type="ORF">S01H4_03311</name>
</gene>
<accession>X0ZER8</accession>
<protein>
    <recommendedName>
        <fullName evidence="4">Biotin carboxylation domain-containing protein</fullName>
    </recommendedName>
</protein>
<dbReference type="InterPro" id="IPR005482">
    <property type="entry name" value="Biotin_COase_C"/>
</dbReference>
<sequence length="69" mass="8046">YDSLVAKLIVWGKDREEAINRSKRALKEFIIEGIPTTIPFYQKILSNPKFISGEINTDFVNEILQEKYN</sequence>
<evidence type="ECO:0000256" key="3">
    <source>
        <dbReference type="ARBA" id="ARBA00022840"/>
    </source>
</evidence>
<reference evidence="5" key="1">
    <citation type="journal article" date="2014" name="Front. Microbiol.">
        <title>High frequency of phylogenetically diverse reductive dehalogenase-homologous genes in deep subseafloor sedimentary metagenomes.</title>
        <authorList>
            <person name="Kawai M."/>
            <person name="Futagami T."/>
            <person name="Toyoda A."/>
            <person name="Takaki Y."/>
            <person name="Nishi S."/>
            <person name="Hori S."/>
            <person name="Arai W."/>
            <person name="Tsubouchi T."/>
            <person name="Morono Y."/>
            <person name="Uchiyama I."/>
            <person name="Ito T."/>
            <person name="Fujiyama A."/>
            <person name="Inagaki F."/>
            <person name="Takami H."/>
        </authorList>
    </citation>
    <scope>NUCLEOTIDE SEQUENCE</scope>
    <source>
        <strain evidence="5">Expedition CK06-06</strain>
    </source>
</reference>
<keyword evidence="2" id="KW-0547">Nucleotide-binding</keyword>
<dbReference type="SUPFAM" id="SSF51246">
    <property type="entry name" value="Rudiment single hybrid motif"/>
    <property type="match status" value="1"/>
</dbReference>
<organism evidence="5">
    <name type="scientific">marine sediment metagenome</name>
    <dbReference type="NCBI Taxonomy" id="412755"/>
    <lineage>
        <taxon>unclassified sequences</taxon>
        <taxon>metagenomes</taxon>
        <taxon>ecological metagenomes</taxon>
    </lineage>
</organism>
<feature type="non-terminal residue" evidence="5">
    <location>
        <position position="1"/>
    </location>
</feature>
<dbReference type="GO" id="GO:0005524">
    <property type="term" value="F:ATP binding"/>
    <property type="evidence" value="ECO:0007669"/>
    <property type="project" value="UniProtKB-KW"/>
</dbReference>
<dbReference type="Gene3D" id="3.30.470.20">
    <property type="entry name" value="ATP-grasp fold, B domain"/>
    <property type="match status" value="1"/>
</dbReference>
<keyword evidence="3" id="KW-0067">ATP-binding</keyword>
<dbReference type="AlphaFoldDB" id="X0ZER8"/>
<dbReference type="Pfam" id="PF02785">
    <property type="entry name" value="Biotin_carb_C"/>
    <property type="match status" value="1"/>
</dbReference>
<feature type="domain" description="Biotin carboxylation" evidence="4">
    <location>
        <begin position="1"/>
        <end position="65"/>
    </location>
</feature>
<dbReference type="PANTHER" id="PTHR48095">
    <property type="entry name" value="PYRUVATE CARBOXYLASE SUBUNIT A"/>
    <property type="match status" value="1"/>
</dbReference>
<comment type="caution">
    <text evidence="5">The sequence shown here is derived from an EMBL/GenBank/DDBJ whole genome shotgun (WGS) entry which is preliminary data.</text>
</comment>
<dbReference type="PANTHER" id="PTHR48095:SF2">
    <property type="entry name" value="BIOTIN CARBOXYLASE, CHLOROPLASTIC"/>
    <property type="match status" value="1"/>
</dbReference>
<dbReference type="InterPro" id="IPR051602">
    <property type="entry name" value="ACC_Biotin_Carboxylase"/>
</dbReference>
<dbReference type="EMBL" id="BART01000802">
    <property type="protein sequence ID" value="GAG56687.1"/>
    <property type="molecule type" value="Genomic_DNA"/>
</dbReference>
<evidence type="ECO:0000259" key="4">
    <source>
        <dbReference type="PROSITE" id="PS50979"/>
    </source>
</evidence>
<proteinExistence type="predicted"/>
<evidence type="ECO:0000313" key="5">
    <source>
        <dbReference type="EMBL" id="GAG56687.1"/>
    </source>
</evidence>
<name>X0ZER8_9ZZZZ</name>
<dbReference type="InterPro" id="IPR011764">
    <property type="entry name" value="Biotin_carboxylation_dom"/>
</dbReference>